<evidence type="ECO:0000256" key="1">
    <source>
        <dbReference type="SAM" id="Phobius"/>
    </source>
</evidence>
<feature type="transmembrane region" description="Helical" evidence="1">
    <location>
        <begin position="75"/>
        <end position="96"/>
    </location>
</feature>
<feature type="transmembrane region" description="Helical" evidence="1">
    <location>
        <begin position="103"/>
        <end position="122"/>
    </location>
</feature>
<accession>A0ABP9WEY2</accession>
<organism evidence="2 3">
    <name type="scientific">Demequina sediminis</name>
    <dbReference type="NCBI Taxonomy" id="1930058"/>
    <lineage>
        <taxon>Bacteria</taxon>
        <taxon>Bacillati</taxon>
        <taxon>Actinomycetota</taxon>
        <taxon>Actinomycetes</taxon>
        <taxon>Micrococcales</taxon>
        <taxon>Demequinaceae</taxon>
        <taxon>Demequina</taxon>
    </lineage>
</organism>
<proteinExistence type="predicted"/>
<gene>
    <name evidence="2" type="ORF">Lsed01_00819</name>
</gene>
<keyword evidence="3" id="KW-1185">Reference proteome</keyword>
<reference evidence="2 3" key="1">
    <citation type="submission" date="2024-02" db="EMBL/GenBank/DDBJ databases">
        <title>Lysinimicrobium sediminis NBRC 112286.</title>
        <authorList>
            <person name="Ichikawa N."/>
            <person name="Katano-Makiyama Y."/>
            <person name="Hidaka K."/>
        </authorList>
    </citation>
    <scope>NUCLEOTIDE SEQUENCE [LARGE SCALE GENOMIC DNA]</scope>
    <source>
        <strain evidence="2 3">NBRC 112286</strain>
    </source>
</reference>
<keyword evidence="1" id="KW-0812">Transmembrane</keyword>
<dbReference type="Proteomes" id="UP001426770">
    <property type="component" value="Unassembled WGS sequence"/>
</dbReference>
<feature type="transmembrane region" description="Helical" evidence="1">
    <location>
        <begin position="134"/>
        <end position="152"/>
    </location>
</feature>
<comment type="caution">
    <text evidence="2">The sequence shown here is derived from an EMBL/GenBank/DDBJ whole genome shotgun (WGS) entry which is preliminary data.</text>
</comment>
<keyword evidence="1" id="KW-0472">Membrane</keyword>
<evidence type="ECO:0000313" key="3">
    <source>
        <dbReference type="Proteomes" id="UP001426770"/>
    </source>
</evidence>
<sequence>MIAGVAMSWGQTYAPDVLAPLFNSAAPVVALSAAVAWAGRGAVSTIALGAAAGPLAMLGYYVTAQVRGYGMSAELVFWSMAGIVIGSLVGIAIVLMRRRLHPLATAAAVAWMPGLALGEATHGLTRIADTTPVAYWWAQALLAVGVLVWLAVTRLTTLASRAAAVFATAGVAAVTWVVFGIA</sequence>
<feature type="transmembrane region" description="Helical" evidence="1">
    <location>
        <begin position="45"/>
        <end position="63"/>
    </location>
</feature>
<dbReference type="EMBL" id="BAABRR010000003">
    <property type="protein sequence ID" value="GAA5518394.1"/>
    <property type="molecule type" value="Genomic_DNA"/>
</dbReference>
<feature type="transmembrane region" description="Helical" evidence="1">
    <location>
        <begin position="17"/>
        <end position="38"/>
    </location>
</feature>
<feature type="transmembrane region" description="Helical" evidence="1">
    <location>
        <begin position="164"/>
        <end position="181"/>
    </location>
</feature>
<evidence type="ECO:0000313" key="2">
    <source>
        <dbReference type="EMBL" id="GAA5518394.1"/>
    </source>
</evidence>
<protein>
    <submittedName>
        <fullName evidence="2">Uncharacterized protein</fullName>
    </submittedName>
</protein>
<keyword evidence="1" id="KW-1133">Transmembrane helix</keyword>
<name>A0ABP9WEY2_9MICO</name>
<dbReference type="InterPro" id="IPR045393">
    <property type="entry name" value="DUF6518"/>
</dbReference>
<dbReference type="Pfam" id="PF20128">
    <property type="entry name" value="DUF6518"/>
    <property type="match status" value="1"/>
</dbReference>